<feature type="non-terminal residue" evidence="1">
    <location>
        <position position="106"/>
    </location>
</feature>
<protein>
    <recommendedName>
        <fullName evidence="2">DDE Tnp4 domain-containing protein</fullName>
    </recommendedName>
</protein>
<sequence>MSVECTFGIMASKFRVFLRPIETSVENAVRIVEAITLIHNVIIDREGVPAEEADEFRNNTFSQTRNNLQDFQPSRNNNRCSASAIQVRQIFTDYFMRRDANHTQET</sequence>
<proteinExistence type="predicted"/>
<name>A0A0K8SHV4_LYGHE</name>
<organism evidence="1">
    <name type="scientific">Lygus hesperus</name>
    <name type="common">Western plant bug</name>
    <dbReference type="NCBI Taxonomy" id="30085"/>
    <lineage>
        <taxon>Eukaryota</taxon>
        <taxon>Metazoa</taxon>
        <taxon>Ecdysozoa</taxon>
        <taxon>Arthropoda</taxon>
        <taxon>Hexapoda</taxon>
        <taxon>Insecta</taxon>
        <taxon>Pterygota</taxon>
        <taxon>Neoptera</taxon>
        <taxon>Paraneoptera</taxon>
        <taxon>Hemiptera</taxon>
        <taxon>Heteroptera</taxon>
        <taxon>Panheteroptera</taxon>
        <taxon>Cimicomorpha</taxon>
        <taxon>Miridae</taxon>
        <taxon>Mirini</taxon>
        <taxon>Lygus</taxon>
    </lineage>
</organism>
<accession>A0A0K8SHV4</accession>
<reference evidence="1" key="1">
    <citation type="submission" date="2014-09" db="EMBL/GenBank/DDBJ databases">
        <authorList>
            <person name="Magalhaes I.L.F."/>
            <person name="Oliveira U."/>
            <person name="Santos F.R."/>
            <person name="Vidigal T.H.D.A."/>
            <person name="Brescovit A.D."/>
            <person name="Santos A.J."/>
        </authorList>
    </citation>
    <scope>NUCLEOTIDE SEQUENCE</scope>
</reference>
<dbReference type="AlphaFoldDB" id="A0A0K8SHV4"/>
<evidence type="ECO:0000313" key="1">
    <source>
        <dbReference type="EMBL" id="JAG52867.1"/>
    </source>
</evidence>
<evidence type="ECO:0008006" key="2">
    <source>
        <dbReference type="Google" id="ProtNLM"/>
    </source>
</evidence>
<dbReference type="EMBL" id="GBRD01012959">
    <property type="protein sequence ID" value="JAG52867.1"/>
    <property type="molecule type" value="Transcribed_RNA"/>
</dbReference>